<dbReference type="PROSITE" id="PS50006">
    <property type="entry name" value="FHA_DOMAIN"/>
    <property type="match status" value="1"/>
</dbReference>
<name>A0ABQ8HPP0_9ROSI</name>
<dbReference type="SMART" id="SM00240">
    <property type="entry name" value="FHA"/>
    <property type="match status" value="1"/>
</dbReference>
<dbReference type="EMBL" id="JAFEMO010000008">
    <property type="protein sequence ID" value="KAH7566317.1"/>
    <property type="molecule type" value="Genomic_DNA"/>
</dbReference>
<dbReference type="Pfam" id="PF13325">
    <property type="entry name" value="MCRS_N"/>
    <property type="match status" value="1"/>
</dbReference>
<dbReference type="InterPro" id="IPR000253">
    <property type="entry name" value="FHA_dom"/>
</dbReference>
<organism evidence="4 6">
    <name type="scientific">Xanthoceras sorbifolium</name>
    <dbReference type="NCBI Taxonomy" id="99658"/>
    <lineage>
        <taxon>Eukaryota</taxon>
        <taxon>Viridiplantae</taxon>
        <taxon>Streptophyta</taxon>
        <taxon>Embryophyta</taxon>
        <taxon>Tracheophyta</taxon>
        <taxon>Spermatophyta</taxon>
        <taxon>Magnoliopsida</taxon>
        <taxon>eudicotyledons</taxon>
        <taxon>Gunneridae</taxon>
        <taxon>Pentapetalae</taxon>
        <taxon>rosids</taxon>
        <taxon>malvids</taxon>
        <taxon>Sapindales</taxon>
        <taxon>Sapindaceae</taxon>
        <taxon>Xanthoceroideae</taxon>
        <taxon>Xanthoceras</taxon>
    </lineage>
</organism>
<feature type="compositionally biased region" description="Polar residues" evidence="1">
    <location>
        <begin position="611"/>
        <end position="627"/>
    </location>
</feature>
<sequence length="836" mass="92234">MAAFAASLSSSWIAEDDLLLKNAVETAFEDTEFGYRSGIGWNWRYFSLKCKRIFRLVLIPILCLLNAIAGASLEALAKGAVRFSRKFTLRELEERWYSLLYDPVISAEAAERMLEFERSASNNLLKSLGASVSLDNAEVPSKRKVESVRGIYHALRKRTCIRRLNSPNRSLLGSPHLSDGFGDATGSLDHVKPQSQAPVGSSMLGVCTQNHYEFQDMDLDFLHDEPHDNNLTRESIGYDIFEQENVHENSGHIVGEPLVDFGNSQAVEGMGHSHALPESGASYHSSEYSSPQPRTPLWKTIEDVSAPAMPISMSHGDKGQGSEQTFMLPDDMGEKTISSSALPEGDFAHISDSLLNLGNENELGFTDADREGTTNKSCHENIDSILLSSPNGVNEDNVPDVKEPQKRLTVPDGSCYAVLKDIDNQSHCNQANQHSICSSEVNEPSSTSIPKPKSQPLEEKMICTLNSEDPEIPCNDDFVPGKVVTTSALQTSYKEATDPASSFANRKDSGQKLSTLWKEDNPAQHFSGSQMGGSVMFGGIGHELPISGVKTRSLDVYSLAGISRQASRAHADPSQCRSSFATSKSVTHEGLKEKSLYASFGTDGQLHAITSSTSDAFPRPESSTADQEASLDQEISESDDDIPNFSDIESLILGMDLCPDDPDPRFSREMLRYQHEDAKRKIIRLEQCARSSTQRAIAYQGAFAVFYGRHLKYYIKDTEVILGRATDEVHVDIDLGREGRANKISRRQALIKMQGDGSFVLRNLGKSPIFLNGREIATRQGLSLKSGNLIEIRAMAFVFEINENSVRRYLENVAKTNKGKDTKFQWSEERVPASMS</sequence>
<evidence type="ECO:0000313" key="4">
    <source>
        <dbReference type="EMBL" id="KAH7566317.1"/>
    </source>
</evidence>
<feature type="domain" description="FHA" evidence="3">
    <location>
        <begin position="720"/>
        <end position="776"/>
    </location>
</feature>
<reference evidence="4 6" key="1">
    <citation type="submission" date="2021-02" db="EMBL/GenBank/DDBJ databases">
        <title>Plant Genome Project.</title>
        <authorList>
            <person name="Zhang R.-G."/>
        </authorList>
    </citation>
    <scope>NUCLEOTIDE SEQUENCE [LARGE SCALE GENOMIC DNA]</scope>
    <source>
        <tissue evidence="4">Leaves</tissue>
    </source>
</reference>
<protein>
    <recommendedName>
        <fullName evidence="3">FHA domain-containing protein</fullName>
    </recommendedName>
</protein>
<keyword evidence="2" id="KW-1133">Transmembrane helix</keyword>
<feature type="region of interest" description="Disordered" evidence="1">
    <location>
        <begin position="386"/>
        <end position="406"/>
    </location>
</feature>
<dbReference type="Gene3D" id="2.60.200.20">
    <property type="match status" value="1"/>
</dbReference>
<dbReference type="Proteomes" id="UP000827721">
    <property type="component" value="Unassembled WGS sequence"/>
</dbReference>
<feature type="region of interest" description="Disordered" evidence="1">
    <location>
        <begin position="611"/>
        <end position="643"/>
    </location>
</feature>
<evidence type="ECO:0000313" key="5">
    <source>
        <dbReference type="EMBL" id="KAH7566322.1"/>
    </source>
</evidence>
<gene>
    <name evidence="4" type="ORF">JRO89_XS08G0137300</name>
    <name evidence="5" type="ORF">JRO89_XS08G0137800</name>
</gene>
<keyword evidence="2" id="KW-0812">Transmembrane</keyword>
<feature type="compositionally biased region" description="Low complexity" evidence="1">
    <location>
        <begin position="278"/>
        <end position="290"/>
    </location>
</feature>
<dbReference type="InterPro" id="IPR008984">
    <property type="entry name" value="SMAD_FHA_dom_sf"/>
</dbReference>
<keyword evidence="6" id="KW-1185">Reference proteome</keyword>
<dbReference type="PANTHER" id="PTHR13233:SF13">
    <property type="entry name" value="FHA DOMAIN-CONTAINING PROTEIN"/>
    <property type="match status" value="1"/>
</dbReference>
<evidence type="ECO:0000259" key="3">
    <source>
        <dbReference type="PROSITE" id="PS50006"/>
    </source>
</evidence>
<dbReference type="PANTHER" id="PTHR13233">
    <property type="entry name" value="MICROSPHERULE PROTEIN 1"/>
    <property type="match status" value="1"/>
</dbReference>
<evidence type="ECO:0000256" key="2">
    <source>
        <dbReference type="SAM" id="Phobius"/>
    </source>
</evidence>
<dbReference type="InterPro" id="IPR025999">
    <property type="entry name" value="MCRS_N"/>
</dbReference>
<feature type="compositionally biased region" description="Acidic residues" evidence="1">
    <location>
        <begin position="629"/>
        <end position="642"/>
    </location>
</feature>
<evidence type="ECO:0000313" key="6">
    <source>
        <dbReference type="Proteomes" id="UP000827721"/>
    </source>
</evidence>
<dbReference type="SUPFAM" id="SSF49879">
    <property type="entry name" value="SMAD/FHA domain"/>
    <property type="match status" value="1"/>
</dbReference>
<feature type="transmembrane region" description="Helical" evidence="2">
    <location>
        <begin position="53"/>
        <end position="73"/>
    </location>
</feature>
<dbReference type="InterPro" id="IPR037912">
    <property type="entry name" value="MCRS1"/>
</dbReference>
<accession>A0ABQ8HPP0</accession>
<dbReference type="EMBL" id="JAFEMO010000008">
    <property type="protein sequence ID" value="KAH7566322.1"/>
    <property type="molecule type" value="Genomic_DNA"/>
</dbReference>
<feature type="region of interest" description="Disordered" evidence="1">
    <location>
        <begin position="271"/>
        <end position="293"/>
    </location>
</feature>
<dbReference type="CDD" id="cd22687">
    <property type="entry name" value="FHA_MCRS1"/>
    <property type="match status" value="1"/>
</dbReference>
<proteinExistence type="predicted"/>
<dbReference type="Pfam" id="PF00498">
    <property type="entry name" value="FHA"/>
    <property type="match status" value="1"/>
</dbReference>
<keyword evidence="2" id="KW-0472">Membrane</keyword>
<comment type="caution">
    <text evidence="4">The sequence shown here is derived from an EMBL/GenBank/DDBJ whole genome shotgun (WGS) entry which is preliminary data.</text>
</comment>
<evidence type="ECO:0000256" key="1">
    <source>
        <dbReference type="SAM" id="MobiDB-lite"/>
    </source>
</evidence>